<keyword evidence="2 4" id="KW-0808">Transferase</keyword>
<feature type="domain" description="Methyltransferase" evidence="3">
    <location>
        <begin position="46"/>
        <end position="136"/>
    </location>
</feature>
<keyword evidence="1 4" id="KW-0489">Methyltransferase</keyword>
<dbReference type="PANTHER" id="PTHR43861:SF1">
    <property type="entry name" value="TRANS-ACONITATE 2-METHYLTRANSFERASE"/>
    <property type="match status" value="1"/>
</dbReference>
<proteinExistence type="predicted"/>
<evidence type="ECO:0000256" key="2">
    <source>
        <dbReference type="ARBA" id="ARBA00022679"/>
    </source>
</evidence>
<name>A0A1H5HXG6_9MICC</name>
<dbReference type="PANTHER" id="PTHR43861">
    <property type="entry name" value="TRANS-ACONITATE 2-METHYLTRANSFERASE-RELATED"/>
    <property type="match status" value="1"/>
</dbReference>
<dbReference type="AlphaFoldDB" id="A0A1H5HXG6"/>
<organism evidence="4 5">
    <name type="scientific">Arthrobacter alpinus</name>
    <dbReference type="NCBI Taxonomy" id="656366"/>
    <lineage>
        <taxon>Bacteria</taxon>
        <taxon>Bacillati</taxon>
        <taxon>Actinomycetota</taxon>
        <taxon>Actinomycetes</taxon>
        <taxon>Micrococcales</taxon>
        <taxon>Micrococcaceae</taxon>
        <taxon>Arthrobacter</taxon>
    </lineage>
</organism>
<gene>
    <name evidence="4" type="ORF">SAMN04489740_1119</name>
</gene>
<dbReference type="GO" id="GO:0032259">
    <property type="term" value="P:methylation"/>
    <property type="evidence" value="ECO:0007669"/>
    <property type="project" value="UniProtKB-KW"/>
</dbReference>
<evidence type="ECO:0000313" key="5">
    <source>
        <dbReference type="Proteomes" id="UP000182725"/>
    </source>
</evidence>
<evidence type="ECO:0000313" key="4">
    <source>
        <dbReference type="EMBL" id="SEE31928.1"/>
    </source>
</evidence>
<dbReference type="Pfam" id="PF13649">
    <property type="entry name" value="Methyltransf_25"/>
    <property type="match status" value="1"/>
</dbReference>
<dbReference type="RefSeq" id="WP_074710908.1">
    <property type="nucleotide sequence ID" value="NZ_FNTV01000001.1"/>
</dbReference>
<dbReference type="InterPro" id="IPR029063">
    <property type="entry name" value="SAM-dependent_MTases_sf"/>
</dbReference>
<dbReference type="InterPro" id="IPR041698">
    <property type="entry name" value="Methyltransf_25"/>
</dbReference>
<reference evidence="4 5" key="1">
    <citation type="submission" date="2016-10" db="EMBL/GenBank/DDBJ databases">
        <authorList>
            <person name="de Groot N.N."/>
        </authorList>
    </citation>
    <scope>NUCLEOTIDE SEQUENCE [LARGE SCALE GENOMIC DNA]</scope>
    <source>
        <strain evidence="4 5">DSM 22274</strain>
    </source>
</reference>
<protein>
    <submittedName>
        <fullName evidence="4">Methyltransferase domain-containing protein</fullName>
    </submittedName>
</protein>
<dbReference type="SUPFAM" id="SSF53335">
    <property type="entry name" value="S-adenosyl-L-methionine-dependent methyltransferases"/>
    <property type="match status" value="1"/>
</dbReference>
<evidence type="ECO:0000256" key="1">
    <source>
        <dbReference type="ARBA" id="ARBA00022603"/>
    </source>
</evidence>
<accession>A0A1H5HXG6</accession>
<sequence length="199" mass="21804">MTDSHVQQAYAERASEYTAILGTVDDMHELDRKRIGQWAQQIRGRIIDAGCGPGHWTDFLHQRGADISGVDLVPEFIESARLRFPDVSFRVSSLRTLDEADGSLNGVLAWYSLIHLPPAELPSVLSELARVLSPQGHLLVGFFDGEPAEPFDHAVAPAYYWSVDQMSSLVHAAGFAVIDTEARQDSGSRPHAAISAIAR</sequence>
<dbReference type="Proteomes" id="UP000182725">
    <property type="component" value="Unassembled WGS sequence"/>
</dbReference>
<dbReference type="GO" id="GO:0008168">
    <property type="term" value="F:methyltransferase activity"/>
    <property type="evidence" value="ECO:0007669"/>
    <property type="project" value="UniProtKB-KW"/>
</dbReference>
<dbReference type="CDD" id="cd02440">
    <property type="entry name" value="AdoMet_MTases"/>
    <property type="match status" value="1"/>
</dbReference>
<dbReference type="EMBL" id="FNTV01000001">
    <property type="protein sequence ID" value="SEE31928.1"/>
    <property type="molecule type" value="Genomic_DNA"/>
</dbReference>
<dbReference type="Gene3D" id="3.40.50.150">
    <property type="entry name" value="Vaccinia Virus protein VP39"/>
    <property type="match status" value="1"/>
</dbReference>
<evidence type="ECO:0000259" key="3">
    <source>
        <dbReference type="Pfam" id="PF13649"/>
    </source>
</evidence>